<comment type="caution">
    <text evidence="9">The sequence shown here is derived from an EMBL/GenBank/DDBJ whole genome shotgun (WGS) entry which is preliminary data.</text>
</comment>
<keyword evidence="10" id="KW-1185">Reference proteome</keyword>
<evidence type="ECO:0000256" key="3">
    <source>
        <dbReference type="ARBA" id="ARBA00022927"/>
    </source>
</evidence>
<dbReference type="SUPFAM" id="SSF103456">
    <property type="entry name" value="Preprotein translocase SecE subunit"/>
    <property type="match status" value="1"/>
</dbReference>
<dbReference type="GO" id="GO:0065002">
    <property type="term" value="P:intracellular protein transmembrane transport"/>
    <property type="evidence" value="ECO:0007669"/>
    <property type="project" value="UniProtKB-UniRule"/>
</dbReference>
<keyword evidence="4 8" id="KW-1133">Transmembrane helix</keyword>
<dbReference type="InterPro" id="IPR001901">
    <property type="entry name" value="Translocase_SecE/Sec61-g"/>
</dbReference>
<keyword evidence="3 8" id="KW-0653">Protein transport</keyword>
<evidence type="ECO:0000313" key="10">
    <source>
        <dbReference type="Proteomes" id="UP000290527"/>
    </source>
</evidence>
<evidence type="ECO:0000256" key="2">
    <source>
        <dbReference type="ARBA" id="ARBA00022692"/>
    </source>
</evidence>
<evidence type="ECO:0000256" key="7">
    <source>
        <dbReference type="ARBA" id="ARBA00037847"/>
    </source>
</evidence>
<name>A0A401HQE7_9EURY</name>
<dbReference type="Gene3D" id="1.20.5.820">
    <property type="entry name" value="Preprotein translocase SecE subunit"/>
    <property type="match status" value="1"/>
</dbReference>
<keyword evidence="6 8" id="KW-0472">Membrane</keyword>
<dbReference type="GO" id="GO:0008320">
    <property type="term" value="F:protein transmembrane transporter activity"/>
    <property type="evidence" value="ECO:0007669"/>
    <property type="project" value="UniProtKB-UniRule"/>
</dbReference>
<dbReference type="Proteomes" id="UP000290527">
    <property type="component" value="Unassembled WGS sequence"/>
</dbReference>
<organism evidence="9 10">
    <name type="scientific">Methanofervidicoccus abyssi</name>
    <dbReference type="NCBI Taxonomy" id="2082189"/>
    <lineage>
        <taxon>Archaea</taxon>
        <taxon>Methanobacteriati</taxon>
        <taxon>Methanobacteriota</taxon>
        <taxon>Methanomada group</taxon>
        <taxon>Methanococci</taxon>
        <taxon>Methanococcales</taxon>
        <taxon>Methanofervidicoccus</taxon>
    </lineage>
</organism>
<evidence type="ECO:0000256" key="4">
    <source>
        <dbReference type="ARBA" id="ARBA00022989"/>
    </source>
</evidence>
<keyword evidence="2 8" id="KW-0812">Transmembrane</keyword>
<proteinExistence type="inferred from homology"/>
<keyword evidence="8" id="KW-1003">Cell membrane</keyword>
<evidence type="ECO:0000256" key="6">
    <source>
        <dbReference type="ARBA" id="ARBA00023136"/>
    </source>
</evidence>
<dbReference type="AlphaFoldDB" id="A0A401HQE7"/>
<dbReference type="NCBIfam" id="TIGR00327">
    <property type="entry name" value="secE_euk_arch"/>
    <property type="match status" value="1"/>
</dbReference>
<comment type="subcellular location">
    <subcellularLocation>
        <location evidence="8">Cell membrane</location>
        <topology evidence="8">Single-pass membrane protein</topology>
    </subcellularLocation>
    <subcellularLocation>
        <location evidence="7">Endomembrane system</location>
        <topology evidence="7">Single-pass membrane protein</topology>
    </subcellularLocation>
</comment>
<dbReference type="GO" id="GO:0009306">
    <property type="term" value="P:protein secretion"/>
    <property type="evidence" value="ECO:0007669"/>
    <property type="project" value="UniProtKB-UniRule"/>
</dbReference>
<sequence>MGDDMKGKIEIEEKIERLKSFLNQCKRVLMVLRKPTTEEYLNVAKVTGLGICFLGMLGYIIHVPIVYLKGLVKKV</sequence>
<comment type="similarity">
    <text evidence="8">Belongs to the SecE/SEC61-gamma family.</text>
</comment>
<keyword evidence="5 8" id="KW-0811">Translocation</keyword>
<dbReference type="NCBIfam" id="NF006907">
    <property type="entry name" value="PRK09400.1-2"/>
    <property type="match status" value="1"/>
</dbReference>
<dbReference type="Pfam" id="PF00584">
    <property type="entry name" value="SecE"/>
    <property type="match status" value="1"/>
</dbReference>
<dbReference type="OrthoDB" id="52835at2157"/>
<evidence type="ECO:0000256" key="1">
    <source>
        <dbReference type="ARBA" id="ARBA00022448"/>
    </source>
</evidence>
<dbReference type="HAMAP" id="MF_00422">
    <property type="entry name" value="SecE"/>
    <property type="match status" value="1"/>
</dbReference>
<accession>A0A401HQE7</accession>
<comment type="subunit">
    <text evidence="8">Component of the Sec protein translocase complex. Heterotrimer consisting of SecY (alpha), SecG (beta) and SecE (gamma) subunits. The heterotrimers can form oligomers, although 1 heterotrimer is thought to be able to translocate proteins. Interacts with the ribosome. May interact with SecDF, and other proteins may be involved.</text>
</comment>
<keyword evidence="1 8" id="KW-0813">Transport</keyword>
<dbReference type="InterPro" id="IPR023391">
    <property type="entry name" value="Prot_translocase_SecE_dom_sf"/>
</dbReference>
<gene>
    <name evidence="8" type="primary">secE</name>
    <name evidence="9" type="ORF">MHHB_P0655</name>
</gene>
<dbReference type="GO" id="GO:0006605">
    <property type="term" value="P:protein targeting"/>
    <property type="evidence" value="ECO:0007669"/>
    <property type="project" value="UniProtKB-UniRule"/>
</dbReference>
<reference evidence="9 10" key="1">
    <citation type="journal article" date="2019" name="Int. J. Syst. Evol. Microbiol.">
        <title>Methanofervidicoccus abyssi gen. nov., sp. nov., a hydrogenotrophic methanogen, isolated from a hydrothermal vent chimney in the Mid-Cayman Spreading Center, the Caribbean Sea.</title>
        <authorList>
            <person name="Sakai S."/>
            <person name="Takaki Y."/>
            <person name="Miyazaki M."/>
            <person name="Ogawara M."/>
            <person name="Yanagawa K."/>
            <person name="Miyazaki J."/>
            <person name="Takai K."/>
        </authorList>
    </citation>
    <scope>NUCLEOTIDE SEQUENCE [LARGE SCALE GENOMIC DNA]</scope>
    <source>
        <strain evidence="9 10">HHB</strain>
    </source>
</reference>
<evidence type="ECO:0000256" key="8">
    <source>
        <dbReference type="HAMAP-Rule" id="MF_00422"/>
    </source>
</evidence>
<dbReference type="PROSITE" id="PS01067">
    <property type="entry name" value="SECE_SEC61G"/>
    <property type="match status" value="1"/>
</dbReference>
<feature type="transmembrane region" description="Helical" evidence="8">
    <location>
        <begin position="46"/>
        <end position="68"/>
    </location>
</feature>
<dbReference type="InterPro" id="IPR008158">
    <property type="entry name" value="Translocase_Sec61-g"/>
</dbReference>
<evidence type="ECO:0000256" key="5">
    <source>
        <dbReference type="ARBA" id="ARBA00023010"/>
    </source>
</evidence>
<protein>
    <recommendedName>
        <fullName evidence="8">Protein translocase subunit SecE</fullName>
    </recommendedName>
    <alternativeName>
        <fullName evidence="8">Protein transport protein Sec61 gamma subunit homolog</fullName>
    </alternativeName>
</protein>
<dbReference type="EMBL" id="BFAX01000003">
    <property type="protein sequence ID" value="GBF36425.1"/>
    <property type="molecule type" value="Genomic_DNA"/>
</dbReference>
<dbReference type="GO" id="GO:0012505">
    <property type="term" value="C:endomembrane system"/>
    <property type="evidence" value="ECO:0007669"/>
    <property type="project" value="UniProtKB-SubCell"/>
</dbReference>
<dbReference type="GO" id="GO:0005886">
    <property type="term" value="C:plasma membrane"/>
    <property type="evidence" value="ECO:0007669"/>
    <property type="project" value="UniProtKB-SubCell"/>
</dbReference>
<evidence type="ECO:0000313" key="9">
    <source>
        <dbReference type="EMBL" id="GBF36425.1"/>
    </source>
</evidence>
<comment type="function">
    <text evidence="8">Essential subunit of the Sec protein translocation channel SecYEG. Clamps together the 2 halves of SecY. May contact the channel plug during translocation.</text>
</comment>